<gene>
    <name evidence="7" type="ORF">MFLAVUS_005689</name>
</gene>
<protein>
    <recommendedName>
        <fullName evidence="6">Zn(2)-C6 fungal-type domain-containing protein</fullName>
    </recommendedName>
</protein>
<sequence>MQTSSIHSNESLGHQPREKRLKVSKACFTCRVKKIKCDGVQPCMQCKARRRPCSFSKDGTIDETQQSPDSYPAPYSTTPTDHNNSSNNKRRRSLTEPPNLTAESQLLQKSETRLKNQDDLRKTSQQLDKLSMMWPGEGKEGRWLVDINLLFNGAEENTPRQASLNSSSIHINSHLLNLFFRHRYTNFPILPKSIFYRLLENCDPMVNQLLLYSMYCNAAHHSHEDACNADNYFRKAQVLLDSYIDTPSLGTVISLCLLSTYESNRYGVSPHAGKNRSRIYSDIAFRMCYDLKLHKRYSFHITGATPDDNELRKRVYWACYCLDKVQSLVTGRPWLLASKDIDIDFPMVLHSDDPSEYEINTCFVEHIKLMQITERVLQLEIPDRQAGMMRSRENEETVLDLDGQLLYWLKNLPHQFQWTPVDTESDLVPTHPPPNALVAHLHLVYNYARISVLQPHASTSLSTSAASLRIQQRCALVATNLTQLTCAMADQPNFIVSFTLVAEAIMSAVRVHIMQCADEKLSTARHARFMFQRSLRSLRSILHHRVIDRIQEFTTTIERALADADTGNSSSRNSSPKIHVLSPVIPRNTSSSIHSQDPPAIMDEKWSARCNNSIAGIYPYGLISPASSTASAPVDKSNISRDEELIRPHASFTHAIYNSSSSTMDPYSRTSASFSMPTSSMASSSSSWKSPVLSSQQLSPIKPFDRPEDPQQQMEMYSNLWSKSATTTNPIFPSSSNSSTTVVDTGYLSSRPRLNKESSPYQAAPVSTDMNADAELYSLWDQQAEKNTERHEQVQPAPIMFTPQQTARYGLGVYASAQQHHTDVIRQHMPGLKSNNRPVLLNHHGQVVVVPNNNSIN</sequence>
<dbReference type="PANTHER" id="PTHR46910">
    <property type="entry name" value="TRANSCRIPTION FACTOR PDR1"/>
    <property type="match status" value="1"/>
</dbReference>
<dbReference type="Pfam" id="PF00172">
    <property type="entry name" value="Zn_clus"/>
    <property type="match status" value="1"/>
</dbReference>
<accession>A0ABP9YZF9</accession>
<dbReference type="CDD" id="cd12148">
    <property type="entry name" value="fungal_TF_MHR"/>
    <property type="match status" value="1"/>
</dbReference>
<comment type="subcellular location">
    <subcellularLocation>
        <location evidence="1">Nucleus</location>
    </subcellularLocation>
</comment>
<dbReference type="Gene3D" id="4.10.240.10">
    <property type="entry name" value="Zn(2)-C6 fungal-type DNA-binding domain"/>
    <property type="match status" value="1"/>
</dbReference>
<keyword evidence="4" id="KW-0539">Nucleus</keyword>
<dbReference type="SMART" id="SM00066">
    <property type="entry name" value="GAL4"/>
    <property type="match status" value="1"/>
</dbReference>
<evidence type="ECO:0000256" key="3">
    <source>
        <dbReference type="ARBA" id="ARBA00023125"/>
    </source>
</evidence>
<dbReference type="PROSITE" id="PS50048">
    <property type="entry name" value="ZN2_CY6_FUNGAL_2"/>
    <property type="match status" value="1"/>
</dbReference>
<dbReference type="InterPro" id="IPR007219">
    <property type="entry name" value="XnlR_reg_dom"/>
</dbReference>
<evidence type="ECO:0000313" key="8">
    <source>
        <dbReference type="Proteomes" id="UP001473302"/>
    </source>
</evidence>
<evidence type="ECO:0000256" key="2">
    <source>
        <dbReference type="ARBA" id="ARBA00022723"/>
    </source>
</evidence>
<dbReference type="Proteomes" id="UP001473302">
    <property type="component" value="Unassembled WGS sequence"/>
</dbReference>
<feature type="domain" description="Zn(2)-C6 fungal-type" evidence="6">
    <location>
        <begin position="26"/>
        <end position="55"/>
    </location>
</feature>
<evidence type="ECO:0000256" key="5">
    <source>
        <dbReference type="SAM" id="MobiDB-lite"/>
    </source>
</evidence>
<keyword evidence="3" id="KW-0238">DNA-binding</keyword>
<dbReference type="PANTHER" id="PTHR46910:SF3">
    <property type="entry name" value="HALOTOLERANCE PROTEIN 9-RELATED"/>
    <property type="match status" value="1"/>
</dbReference>
<feature type="region of interest" description="Disordered" evidence="5">
    <location>
        <begin position="54"/>
        <end position="102"/>
    </location>
</feature>
<dbReference type="SMART" id="SM00906">
    <property type="entry name" value="Fungal_trans"/>
    <property type="match status" value="1"/>
</dbReference>
<keyword evidence="2" id="KW-0479">Metal-binding</keyword>
<keyword evidence="8" id="KW-1185">Reference proteome</keyword>
<dbReference type="InterPro" id="IPR036864">
    <property type="entry name" value="Zn2-C6_fun-type_DNA-bd_sf"/>
</dbReference>
<dbReference type="EMBL" id="BAABUK010000012">
    <property type="protein sequence ID" value="GAA5812239.1"/>
    <property type="molecule type" value="Genomic_DNA"/>
</dbReference>
<dbReference type="CDD" id="cd00067">
    <property type="entry name" value="GAL4"/>
    <property type="match status" value="1"/>
</dbReference>
<dbReference type="PROSITE" id="PS00463">
    <property type="entry name" value="ZN2_CY6_FUNGAL_1"/>
    <property type="match status" value="1"/>
</dbReference>
<dbReference type="Pfam" id="PF04082">
    <property type="entry name" value="Fungal_trans"/>
    <property type="match status" value="1"/>
</dbReference>
<proteinExistence type="predicted"/>
<dbReference type="InterPro" id="IPR050987">
    <property type="entry name" value="AtrR-like"/>
</dbReference>
<organism evidence="7 8">
    <name type="scientific">Mucor flavus</name>
    <dbReference type="NCBI Taxonomy" id="439312"/>
    <lineage>
        <taxon>Eukaryota</taxon>
        <taxon>Fungi</taxon>
        <taxon>Fungi incertae sedis</taxon>
        <taxon>Mucoromycota</taxon>
        <taxon>Mucoromycotina</taxon>
        <taxon>Mucoromycetes</taxon>
        <taxon>Mucorales</taxon>
        <taxon>Mucorineae</taxon>
        <taxon>Mucoraceae</taxon>
        <taxon>Mucor</taxon>
    </lineage>
</organism>
<feature type="compositionally biased region" description="Polar residues" evidence="5">
    <location>
        <begin position="62"/>
        <end position="82"/>
    </location>
</feature>
<dbReference type="SUPFAM" id="SSF57701">
    <property type="entry name" value="Zn2/Cys6 DNA-binding domain"/>
    <property type="match status" value="1"/>
</dbReference>
<reference evidence="7 8" key="1">
    <citation type="submission" date="2024-04" db="EMBL/GenBank/DDBJ databases">
        <title>genome sequences of Mucor flavus KT1a and Helicostylum pulchrum KT1b strains isolated from the surface of a dry-aged beef.</title>
        <authorList>
            <person name="Toyotome T."/>
            <person name="Hosono M."/>
            <person name="Torimaru M."/>
            <person name="Fukuda K."/>
            <person name="Mikami N."/>
        </authorList>
    </citation>
    <scope>NUCLEOTIDE SEQUENCE [LARGE SCALE GENOMIC DNA]</scope>
    <source>
        <strain evidence="7 8">KT1a</strain>
    </source>
</reference>
<name>A0ABP9YZF9_9FUNG</name>
<dbReference type="InterPro" id="IPR001138">
    <property type="entry name" value="Zn2Cys6_DnaBD"/>
</dbReference>
<evidence type="ECO:0000256" key="1">
    <source>
        <dbReference type="ARBA" id="ARBA00004123"/>
    </source>
</evidence>
<evidence type="ECO:0000313" key="7">
    <source>
        <dbReference type="EMBL" id="GAA5812239.1"/>
    </source>
</evidence>
<evidence type="ECO:0000259" key="6">
    <source>
        <dbReference type="PROSITE" id="PS50048"/>
    </source>
</evidence>
<evidence type="ECO:0000256" key="4">
    <source>
        <dbReference type="ARBA" id="ARBA00023242"/>
    </source>
</evidence>
<comment type="caution">
    <text evidence="7">The sequence shown here is derived from an EMBL/GenBank/DDBJ whole genome shotgun (WGS) entry which is preliminary data.</text>
</comment>